<sequence length="296" mass="34367">MMNLLDKFETVTIKADVRITPEDKAFCEAHQAAYDAAVQSFQELAFFWADMENTQKELLGGSDTSYLSSRDGPEISQRQINKHLEHLHWAVIYNIVHYFNSTYHVSVSADHVADNLLPQKPDLKMYENKEAHDAYHKKLRAAKIRYEDVVDQIILLLDGRSFAEQAFHELAEKCHKASWNLYKNRPEYERKKALITFNGYFCTNHHYSWQDEWTLEDKTKDILRGIAHYETGVFNLYPLGLSELLGYNRSPSNEHEFSACKKVKGLKMFKNGRVDIRFATETDAAEFTARYLGLVP</sequence>
<organism evidence="1 2">
    <name type="scientific">Pseudoflavonifractor capillosus</name>
    <dbReference type="NCBI Taxonomy" id="106588"/>
    <lineage>
        <taxon>Bacteria</taxon>
        <taxon>Bacillati</taxon>
        <taxon>Bacillota</taxon>
        <taxon>Clostridia</taxon>
        <taxon>Eubacteriales</taxon>
        <taxon>Oscillospiraceae</taxon>
        <taxon>Pseudoflavonifractor</taxon>
    </lineage>
</organism>
<accession>A0A921SR70</accession>
<evidence type="ECO:0000313" key="1">
    <source>
        <dbReference type="EMBL" id="HJG85625.1"/>
    </source>
</evidence>
<proteinExistence type="predicted"/>
<dbReference type="AlphaFoldDB" id="A0A921SR70"/>
<gene>
    <name evidence="1" type="ORF">K8V01_01140</name>
</gene>
<name>A0A921SR70_9FIRM</name>
<dbReference type="RefSeq" id="WP_304247223.1">
    <property type="nucleotide sequence ID" value="NZ_DYUC01000011.1"/>
</dbReference>
<comment type="caution">
    <text evidence="1">The sequence shown here is derived from an EMBL/GenBank/DDBJ whole genome shotgun (WGS) entry which is preliminary data.</text>
</comment>
<reference evidence="1" key="2">
    <citation type="submission" date="2021-09" db="EMBL/GenBank/DDBJ databases">
        <authorList>
            <person name="Gilroy R."/>
        </authorList>
    </citation>
    <scope>NUCLEOTIDE SEQUENCE</scope>
    <source>
        <strain evidence="1">CHK179-5677</strain>
    </source>
</reference>
<reference evidence="1" key="1">
    <citation type="journal article" date="2021" name="PeerJ">
        <title>Extensive microbial diversity within the chicken gut microbiome revealed by metagenomics and culture.</title>
        <authorList>
            <person name="Gilroy R."/>
            <person name="Ravi A."/>
            <person name="Getino M."/>
            <person name="Pursley I."/>
            <person name="Horton D.L."/>
            <person name="Alikhan N.F."/>
            <person name="Baker D."/>
            <person name="Gharbi K."/>
            <person name="Hall N."/>
            <person name="Watson M."/>
            <person name="Adriaenssens E.M."/>
            <person name="Foster-Nyarko E."/>
            <person name="Jarju S."/>
            <person name="Secka A."/>
            <person name="Antonio M."/>
            <person name="Oren A."/>
            <person name="Chaudhuri R.R."/>
            <person name="La Ragione R."/>
            <person name="Hildebrand F."/>
            <person name="Pallen M.J."/>
        </authorList>
    </citation>
    <scope>NUCLEOTIDE SEQUENCE</scope>
    <source>
        <strain evidence="1">CHK179-5677</strain>
    </source>
</reference>
<dbReference type="EMBL" id="DYUC01000011">
    <property type="protein sequence ID" value="HJG85625.1"/>
    <property type="molecule type" value="Genomic_DNA"/>
</dbReference>
<evidence type="ECO:0000313" key="2">
    <source>
        <dbReference type="Proteomes" id="UP000760668"/>
    </source>
</evidence>
<dbReference type="Proteomes" id="UP000760668">
    <property type="component" value="Unassembled WGS sequence"/>
</dbReference>
<protein>
    <submittedName>
        <fullName evidence="1">Uncharacterized protein</fullName>
    </submittedName>
</protein>